<protein>
    <submittedName>
        <fullName evidence="1">Uncharacterized protein</fullName>
    </submittedName>
</protein>
<organism evidence="1 2">
    <name type="scientific">Actinokineospora auranticolor</name>
    <dbReference type="NCBI Taxonomy" id="155976"/>
    <lineage>
        <taxon>Bacteria</taxon>
        <taxon>Bacillati</taxon>
        <taxon>Actinomycetota</taxon>
        <taxon>Actinomycetes</taxon>
        <taxon>Pseudonocardiales</taxon>
        <taxon>Pseudonocardiaceae</taxon>
        <taxon>Actinokineospora</taxon>
    </lineage>
</organism>
<dbReference type="EMBL" id="PTIX01000003">
    <property type="protein sequence ID" value="PPK69685.1"/>
    <property type="molecule type" value="Genomic_DNA"/>
</dbReference>
<evidence type="ECO:0000313" key="2">
    <source>
        <dbReference type="Proteomes" id="UP000239203"/>
    </source>
</evidence>
<sequence length="33" mass="3694">MRREPRAYVRDALRAAELLDEFTTGKSRTVGAG</sequence>
<evidence type="ECO:0000313" key="1">
    <source>
        <dbReference type="EMBL" id="PPK69685.1"/>
    </source>
</evidence>
<dbReference type="AlphaFoldDB" id="A0A2S6GWR3"/>
<proteinExistence type="predicted"/>
<comment type="caution">
    <text evidence="1">The sequence shown here is derived from an EMBL/GenBank/DDBJ whole genome shotgun (WGS) entry which is preliminary data.</text>
</comment>
<gene>
    <name evidence="1" type="ORF">CLV40_103295</name>
</gene>
<accession>A0A2S6GWR3</accession>
<name>A0A2S6GWR3_9PSEU</name>
<dbReference type="Proteomes" id="UP000239203">
    <property type="component" value="Unassembled WGS sequence"/>
</dbReference>
<reference evidence="1 2" key="1">
    <citation type="submission" date="2018-02" db="EMBL/GenBank/DDBJ databases">
        <title>Genomic Encyclopedia of Archaeal and Bacterial Type Strains, Phase II (KMG-II): from individual species to whole genera.</title>
        <authorList>
            <person name="Goeker M."/>
        </authorList>
    </citation>
    <scope>NUCLEOTIDE SEQUENCE [LARGE SCALE GENOMIC DNA]</scope>
    <source>
        <strain evidence="1 2">YU 961-1</strain>
    </source>
</reference>
<keyword evidence="2" id="KW-1185">Reference proteome</keyword>